<dbReference type="EMBL" id="BTSY01000006">
    <property type="protein sequence ID" value="GMT33474.1"/>
    <property type="molecule type" value="Genomic_DNA"/>
</dbReference>
<sequence length="232" mass="26773">MGDKTPESVSMDQYFDRLKSDHSPSILARSGRTARCQPRSRLGKNRSDGILDSKRRLQFVDDSDDEEESGKKRKRIRDSKPIDVVNLSSSQSSVEEDRDSKQRILSQQQEIKQKRRFAFTDDDEESLGQKKSVSDDTVAARSDPQVVPFADQNGNSCVVRPETRRSFVNLREVPVDEEARRMRIERARRVRAMEEFQKEVLNSGDEFEEYKSGVETDLDDDLFDDFNDLNVD</sequence>
<feature type="compositionally biased region" description="Basic and acidic residues" evidence="1">
    <location>
        <begin position="45"/>
        <end position="59"/>
    </location>
</feature>
<reference evidence="2" key="1">
    <citation type="submission" date="2023-10" db="EMBL/GenBank/DDBJ databases">
        <title>Genome assembly of Pristionchus species.</title>
        <authorList>
            <person name="Yoshida K."/>
            <person name="Sommer R.J."/>
        </authorList>
    </citation>
    <scope>NUCLEOTIDE SEQUENCE</scope>
    <source>
        <strain evidence="2">RS5133</strain>
    </source>
</reference>
<evidence type="ECO:0000313" key="3">
    <source>
        <dbReference type="Proteomes" id="UP001432322"/>
    </source>
</evidence>
<proteinExistence type="predicted"/>
<evidence type="ECO:0000256" key="1">
    <source>
        <dbReference type="SAM" id="MobiDB-lite"/>
    </source>
</evidence>
<name>A0AAV5WV23_9BILA</name>
<keyword evidence="3" id="KW-1185">Reference proteome</keyword>
<organism evidence="2 3">
    <name type="scientific">Pristionchus fissidentatus</name>
    <dbReference type="NCBI Taxonomy" id="1538716"/>
    <lineage>
        <taxon>Eukaryota</taxon>
        <taxon>Metazoa</taxon>
        <taxon>Ecdysozoa</taxon>
        <taxon>Nematoda</taxon>
        <taxon>Chromadorea</taxon>
        <taxon>Rhabditida</taxon>
        <taxon>Rhabditina</taxon>
        <taxon>Diplogasteromorpha</taxon>
        <taxon>Diplogasteroidea</taxon>
        <taxon>Neodiplogasteridae</taxon>
        <taxon>Pristionchus</taxon>
    </lineage>
</organism>
<comment type="caution">
    <text evidence="2">The sequence shown here is derived from an EMBL/GenBank/DDBJ whole genome shotgun (WGS) entry which is preliminary data.</text>
</comment>
<protein>
    <submittedName>
        <fullName evidence="2">Uncharacterized protein</fullName>
    </submittedName>
</protein>
<feature type="region of interest" description="Disordered" evidence="1">
    <location>
        <begin position="1"/>
        <end position="154"/>
    </location>
</feature>
<dbReference type="Proteomes" id="UP001432322">
    <property type="component" value="Unassembled WGS sequence"/>
</dbReference>
<evidence type="ECO:0000313" key="2">
    <source>
        <dbReference type="EMBL" id="GMT33474.1"/>
    </source>
</evidence>
<accession>A0AAV5WV23</accession>
<gene>
    <name evidence="2" type="ORF">PFISCL1PPCAC_24771</name>
</gene>
<dbReference type="AlphaFoldDB" id="A0AAV5WV23"/>